<evidence type="ECO:0000313" key="1">
    <source>
        <dbReference type="EMBL" id="KAJ7014384.1"/>
    </source>
</evidence>
<dbReference type="EMBL" id="JAQIZT010000001">
    <property type="protein sequence ID" value="KAJ7014384.1"/>
    <property type="molecule type" value="Genomic_DNA"/>
</dbReference>
<protein>
    <submittedName>
        <fullName evidence="1">Uncharacterized protein</fullName>
    </submittedName>
</protein>
<name>A0AAD6RSR8_9ROSI</name>
<reference evidence="1 2" key="1">
    <citation type="journal article" date="2023" name="Mol. Ecol. Resour.">
        <title>Chromosome-level genome assembly of a triploid poplar Populus alba 'Berolinensis'.</title>
        <authorList>
            <person name="Chen S."/>
            <person name="Yu Y."/>
            <person name="Wang X."/>
            <person name="Wang S."/>
            <person name="Zhang T."/>
            <person name="Zhou Y."/>
            <person name="He R."/>
            <person name="Meng N."/>
            <person name="Wang Y."/>
            <person name="Liu W."/>
            <person name="Liu Z."/>
            <person name="Liu J."/>
            <person name="Guo Q."/>
            <person name="Huang H."/>
            <person name="Sederoff R.R."/>
            <person name="Wang G."/>
            <person name="Qu G."/>
            <person name="Chen S."/>
        </authorList>
    </citation>
    <scope>NUCLEOTIDE SEQUENCE [LARGE SCALE GENOMIC DNA]</scope>
    <source>
        <strain evidence="1">SC-2020</strain>
    </source>
</reference>
<comment type="caution">
    <text evidence="1">The sequence shown here is derived from an EMBL/GenBank/DDBJ whole genome shotgun (WGS) entry which is preliminary data.</text>
</comment>
<organism evidence="1 2">
    <name type="scientific">Populus alba x Populus x berolinensis</name>
    <dbReference type="NCBI Taxonomy" id="444605"/>
    <lineage>
        <taxon>Eukaryota</taxon>
        <taxon>Viridiplantae</taxon>
        <taxon>Streptophyta</taxon>
        <taxon>Embryophyta</taxon>
        <taxon>Tracheophyta</taxon>
        <taxon>Spermatophyta</taxon>
        <taxon>Magnoliopsida</taxon>
        <taxon>eudicotyledons</taxon>
        <taxon>Gunneridae</taxon>
        <taxon>Pentapetalae</taxon>
        <taxon>rosids</taxon>
        <taxon>fabids</taxon>
        <taxon>Malpighiales</taxon>
        <taxon>Salicaceae</taxon>
        <taxon>Saliceae</taxon>
        <taxon>Populus</taxon>
    </lineage>
</organism>
<keyword evidence="2" id="KW-1185">Reference proteome</keyword>
<evidence type="ECO:0000313" key="2">
    <source>
        <dbReference type="Proteomes" id="UP001164929"/>
    </source>
</evidence>
<dbReference type="AlphaFoldDB" id="A0AAD6RSR8"/>
<gene>
    <name evidence="1" type="ORF">NC653_003869</name>
</gene>
<accession>A0AAD6RSR8</accession>
<proteinExistence type="predicted"/>
<sequence length="61" mass="7069">MSHDKSRKRTYKSYSPLVGFSIMKNCIKALPLYNPQHLSSPKKLMVLLKSSSRRENLPLLH</sequence>
<dbReference type="Proteomes" id="UP001164929">
    <property type="component" value="Chromosome 1"/>
</dbReference>